<dbReference type="EMBL" id="FNYS01000005">
    <property type="protein sequence ID" value="SEI80153.1"/>
    <property type="molecule type" value="Genomic_DNA"/>
</dbReference>
<proteinExistence type="predicted"/>
<dbReference type="Proteomes" id="UP000183077">
    <property type="component" value="Unassembled WGS sequence"/>
</dbReference>
<protein>
    <submittedName>
        <fullName evidence="1">Uncharacterized protein</fullName>
    </submittedName>
</protein>
<reference evidence="1 2" key="1">
    <citation type="submission" date="2016-10" db="EMBL/GenBank/DDBJ databases">
        <authorList>
            <person name="de Groot N.N."/>
        </authorList>
    </citation>
    <scope>NUCLEOTIDE SEQUENCE [LARGE SCALE GENOMIC DNA]</scope>
    <source>
        <strain evidence="1 2">DSM 23048</strain>
    </source>
</reference>
<evidence type="ECO:0000313" key="1">
    <source>
        <dbReference type="EMBL" id="SEI80153.1"/>
    </source>
</evidence>
<organism evidence="1 2">
    <name type="scientific">Myroides marinus</name>
    <dbReference type="NCBI Taxonomy" id="703342"/>
    <lineage>
        <taxon>Bacteria</taxon>
        <taxon>Pseudomonadati</taxon>
        <taxon>Bacteroidota</taxon>
        <taxon>Flavobacteriia</taxon>
        <taxon>Flavobacteriales</taxon>
        <taxon>Flavobacteriaceae</taxon>
        <taxon>Myroides</taxon>
    </lineage>
</organism>
<gene>
    <name evidence="1" type="ORF">SAMN04488018_1055</name>
</gene>
<accession>A0A1H6TJB2</accession>
<name>A0A1H6TJB2_9FLAO</name>
<dbReference type="AlphaFoldDB" id="A0A1H6TJB2"/>
<sequence>MFRFGGSAEKFSTCSEREAIFRRLSNGFQMSSRRKSSKPLLAFLSSNEIYVNILVQFETC</sequence>
<evidence type="ECO:0000313" key="2">
    <source>
        <dbReference type="Proteomes" id="UP000183077"/>
    </source>
</evidence>